<evidence type="ECO:0008006" key="3">
    <source>
        <dbReference type="Google" id="ProtNLM"/>
    </source>
</evidence>
<dbReference type="RefSeq" id="WP_020195978.1">
    <property type="nucleotide sequence ID" value="NZ_BAOH01000035.1"/>
</dbReference>
<gene>
    <name evidence="1" type="ORF">H735_25605</name>
</gene>
<dbReference type="InterPro" id="IPR009050">
    <property type="entry name" value="Globin-like_sf"/>
</dbReference>
<dbReference type="InterPro" id="IPR012292">
    <property type="entry name" value="Globin/Proto"/>
</dbReference>
<dbReference type="Proteomes" id="UP000031586">
    <property type="component" value="Unassembled WGS sequence"/>
</dbReference>
<reference evidence="1 2" key="1">
    <citation type="submission" date="2014-07" db="EMBL/GenBank/DDBJ databases">
        <title>Unique and conserved regions in Vibrio harveyi and related species in comparison with the shrimp pathogen Vibrio harveyi CAIM 1792.</title>
        <authorList>
            <person name="Espinoza-Valles I."/>
            <person name="Vora G."/>
            <person name="Leekitcharoenphon P."/>
            <person name="Ussery D."/>
            <person name="Hoj L."/>
            <person name="Gomez-Gil B."/>
        </authorList>
    </citation>
    <scope>NUCLEOTIDE SEQUENCE [LARGE SCALE GENOMIC DNA]</scope>
    <source>
        <strain evidence="2">CAIM 1854 / LMG 25443</strain>
    </source>
</reference>
<accession>A0A0C1W198</accession>
<proteinExistence type="predicted"/>
<dbReference type="PATRIC" id="fig|1229493.5.peg.4694"/>
<dbReference type="GO" id="GO:0019825">
    <property type="term" value="F:oxygen binding"/>
    <property type="evidence" value="ECO:0007669"/>
    <property type="project" value="InterPro"/>
</dbReference>
<comment type="caution">
    <text evidence="1">The sequence shown here is derived from an EMBL/GenBank/DDBJ whole genome shotgun (WGS) entry which is preliminary data.</text>
</comment>
<dbReference type="AlphaFoldDB" id="A0A0C1W198"/>
<name>A0A0C1W198_9VIBR</name>
<dbReference type="GO" id="GO:0020037">
    <property type="term" value="F:heme binding"/>
    <property type="evidence" value="ECO:0007669"/>
    <property type="project" value="InterPro"/>
</dbReference>
<protein>
    <recommendedName>
        <fullName evidence="3">Globin</fullName>
    </recommendedName>
</protein>
<evidence type="ECO:0000313" key="2">
    <source>
        <dbReference type="Proteomes" id="UP000031586"/>
    </source>
</evidence>
<sequence>MNVIEVFNDSYERCVIHEDFFDLFYENFWSKGENFRQKFDGVDMKKQIRMLKGSIVFVMMADTSTDARDMMRKYGNKHGHNNIGVAPEDIDVWFESLLETVAQCDPDFDERVEYAWRHCFETGLEIMKKECSDA</sequence>
<organism evidence="1 2">
    <name type="scientific">Vibrio owensii CAIM 1854 = LMG 25443</name>
    <dbReference type="NCBI Taxonomy" id="1229493"/>
    <lineage>
        <taxon>Bacteria</taxon>
        <taxon>Pseudomonadati</taxon>
        <taxon>Pseudomonadota</taxon>
        <taxon>Gammaproteobacteria</taxon>
        <taxon>Vibrionales</taxon>
        <taxon>Vibrionaceae</taxon>
        <taxon>Vibrio</taxon>
    </lineage>
</organism>
<dbReference type="Gene3D" id="1.10.490.10">
    <property type="entry name" value="Globins"/>
    <property type="match status" value="1"/>
</dbReference>
<dbReference type="SUPFAM" id="SSF46458">
    <property type="entry name" value="Globin-like"/>
    <property type="match status" value="1"/>
</dbReference>
<evidence type="ECO:0000313" key="1">
    <source>
        <dbReference type="EMBL" id="KIF50227.1"/>
    </source>
</evidence>
<dbReference type="EMBL" id="JPRD01000055">
    <property type="protein sequence ID" value="KIF50227.1"/>
    <property type="molecule type" value="Genomic_DNA"/>
</dbReference>